<evidence type="ECO:0000313" key="2">
    <source>
        <dbReference type="Proteomes" id="UP001470752"/>
    </source>
</evidence>
<comment type="caution">
    <text evidence="1">The sequence shown here is derived from an EMBL/GenBank/DDBJ whole genome shotgun (WGS) entry which is preliminary data.</text>
</comment>
<keyword evidence="1" id="KW-0418">Kinase</keyword>
<keyword evidence="1" id="KW-0808">Transferase</keyword>
<name>A0ABV1CUH2_9FIRM</name>
<proteinExistence type="predicted"/>
<protein>
    <submittedName>
        <fullName evidence="1">Glycerate kinase</fullName>
        <ecNumber evidence="1">2.7.1.31</ecNumber>
    </submittedName>
</protein>
<dbReference type="Gene3D" id="3.90.1510.10">
    <property type="entry name" value="Glycerate kinase, domain 2"/>
    <property type="match status" value="1"/>
</dbReference>
<reference evidence="1 2" key="1">
    <citation type="submission" date="2024-04" db="EMBL/GenBank/DDBJ databases">
        <title>Human intestinal bacterial collection.</title>
        <authorList>
            <person name="Pauvert C."/>
            <person name="Hitch T.C.A."/>
            <person name="Clavel T."/>
        </authorList>
    </citation>
    <scope>NUCLEOTIDE SEQUENCE [LARGE SCALE GENOMIC DNA]</scope>
    <source>
        <strain evidence="1 2">CLA-AA-H161</strain>
    </source>
</reference>
<dbReference type="PANTHER" id="PTHR21599:SF0">
    <property type="entry name" value="GLYCERATE KINASE"/>
    <property type="match status" value="1"/>
</dbReference>
<dbReference type="EC" id="2.7.1.31" evidence="1"/>
<sequence>MKAVIAIDSFKGSMDSIEAGEAAEKGIRRVFTDAETIVYPLADGGEGTVQALAKGLGGRLEKVKVTGPLGEPVICEYGIVEEKTAIIEMAGAAGITLVQPELRNPLNTTTYGVGEVIKDAIGKGCRHFIIGIGGSATNDGGVGMLQALGAEFLDEGGKQVPFGARGVENLAAINCEHMLPELKDCDFRIACDVDNPLCGENGCSHIFGPQKGATPEMAEQMDQWMEKYAEITAEYFQNAGNDELEPERKENVAEKELQDNPDLMKVKVRVKGKNLSVDAGWKLADIGKNYNSDYPGCGAAGGLGFAFRAFLHGKLEPGINIVLEEIGIESAIKAADIVITGEGRLDGQTVMGKAPIGIARLAKKYGKPVIAFSGAVTEDAAACNQAGIDAFFPILRQVTTLEAAMSPATAIRNMTAAVEQTFRLLKMSFIYGKEFKMYSVSPLDSSCKQE</sequence>
<dbReference type="GO" id="GO:0008887">
    <property type="term" value="F:glycerate kinase activity"/>
    <property type="evidence" value="ECO:0007669"/>
    <property type="project" value="UniProtKB-EC"/>
</dbReference>
<dbReference type="PANTHER" id="PTHR21599">
    <property type="entry name" value="GLYCERATE KINASE"/>
    <property type="match status" value="1"/>
</dbReference>
<dbReference type="NCBIfam" id="TIGR00045">
    <property type="entry name" value="glycerate kinase"/>
    <property type="match status" value="1"/>
</dbReference>
<dbReference type="InterPro" id="IPR036129">
    <property type="entry name" value="Glycerate_kinase_sf"/>
</dbReference>
<accession>A0ABV1CUH2</accession>
<evidence type="ECO:0000313" key="1">
    <source>
        <dbReference type="EMBL" id="MEQ2415162.1"/>
    </source>
</evidence>
<dbReference type="Pfam" id="PF02595">
    <property type="entry name" value="Gly_kinase"/>
    <property type="match status" value="2"/>
</dbReference>
<keyword evidence="2" id="KW-1185">Reference proteome</keyword>
<organism evidence="1 2">
    <name type="scientific">Blautia acetigignens</name>
    <dbReference type="NCBI Taxonomy" id="2981783"/>
    <lineage>
        <taxon>Bacteria</taxon>
        <taxon>Bacillati</taxon>
        <taxon>Bacillota</taxon>
        <taxon>Clostridia</taxon>
        <taxon>Lachnospirales</taxon>
        <taxon>Lachnospiraceae</taxon>
        <taxon>Blautia</taxon>
    </lineage>
</organism>
<dbReference type="InterPro" id="IPR018193">
    <property type="entry name" value="Glyc_kinase_flavodox-like_fold"/>
</dbReference>
<dbReference type="RefSeq" id="WP_349084891.1">
    <property type="nucleotide sequence ID" value="NZ_JBBNFW010000209.1"/>
</dbReference>
<dbReference type="InterPro" id="IPR004381">
    <property type="entry name" value="Glycerate_kinase"/>
</dbReference>
<dbReference type="EMBL" id="JBBNFW010000209">
    <property type="protein sequence ID" value="MEQ2415162.1"/>
    <property type="molecule type" value="Genomic_DNA"/>
</dbReference>
<gene>
    <name evidence="1" type="ORF">AAAX94_19405</name>
</gene>
<dbReference type="SUPFAM" id="SSF110738">
    <property type="entry name" value="Glycerate kinase I"/>
    <property type="match status" value="2"/>
</dbReference>
<dbReference type="Proteomes" id="UP001470752">
    <property type="component" value="Unassembled WGS sequence"/>
</dbReference>